<reference evidence="3" key="1">
    <citation type="submission" date="2016-09" db="EMBL/GenBank/DDBJ databases">
        <title>Acidihalobacter prosperus F5.</title>
        <authorList>
            <person name="Khaleque H.N."/>
            <person name="Ramsay J.P."/>
            <person name="Kaksonen A.H."/>
            <person name="Boxall N.J."/>
            <person name="Watkin E.L.J."/>
        </authorList>
    </citation>
    <scope>NUCLEOTIDE SEQUENCE [LARGE SCALE GENOMIC DNA]</scope>
    <source>
        <strain evidence="3">F5</strain>
    </source>
</reference>
<evidence type="ECO:0000313" key="2">
    <source>
        <dbReference type="EMBL" id="AOU98067.1"/>
    </source>
</evidence>
<sequence length="152" mass="17287">MTTHILAQLNVARMKTPLDAPEMTDFVANLDRINTLAEQSPGFVWRLQTEGGDATALRPLGDQMLINLSLWVDVGALKDFVYRSAHTEIMRRRRDWFESMEAAYMVLWWVPQGHRPNVAEAVERLGLLREQGISAEAFTFREIFEPPSVAGD</sequence>
<feature type="domain" description="DUF3291" evidence="1">
    <location>
        <begin position="6"/>
        <end position="142"/>
    </location>
</feature>
<dbReference type="Pfam" id="PF11695">
    <property type="entry name" value="DUF3291"/>
    <property type="match status" value="1"/>
</dbReference>
<gene>
    <name evidence="2" type="ORF">BI364_08915</name>
</gene>
<dbReference type="EMBL" id="CP017415">
    <property type="protein sequence ID" value="AOU98067.1"/>
    <property type="molecule type" value="Genomic_DNA"/>
</dbReference>
<organism evidence="2 3">
    <name type="scientific">Acidihalobacter yilgarnensis</name>
    <dbReference type="NCBI Taxonomy" id="2819280"/>
    <lineage>
        <taxon>Bacteria</taxon>
        <taxon>Pseudomonadati</taxon>
        <taxon>Pseudomonadota</taxon>
        <taxon>Gammaproteobacteria</taxon>
        <taxon>Chromatiales</taxon>
        <taxon>Ectothiorhodospiraceae</taxon>
        <taxon>Acidihalobacter</taxon>
    </lineage>
</organism>
<name>A0A1D8INM4_9GAMM</name>
<dbReference type="Proteomes" id="UP000095401">
    <property type="component" value="Chromosome"/>
</dbReference>
<dbReference type="InterPro" id="IPR011008">
    <property type="entry name" value="Dimeric_a/b-barrel"/>
</dbReference>
<keyword evidence="3" id="KW-1185">Reference proteome</keyword>
<evidence type="ECO:0000313" key="3">
    <source>
        <dbReference type="Proteomes" id="UP000095401"/>
    </source>
</evidence>
<dbReference type="SUPFAM" id="SSF54909">
    <property type="entry name" value="Dimeric alpha+beta barrel"/>
    <property type="match status" value="1"/>
</dbReference>
<dbReference type="AlphaFoldDB" id="A0A1D8INM4"/>
<evidence type="ECO:0000259" key="1">
    <source>
        <dbReference type="Pfam" id="PF11695"/>
    </source>
</evidence>
<protein>
    <recommendedName>
        <fullName evidence="1">DUF3291 domain-containing protein</fullName>
    </recommendedName>
</protein>
<dbReference type="KEGG" id="aprs:BI364_08915"/>
<dbReference type="InterPro" id="IPR021708">
    <property type="entry name" value="DUF3291"/>
</dbReference>
<dbReference type="RefSeq" id="WP_070078443.1">
    <property type="nucleotide sequence ID" value="NZ_CP017415.1"/>
</dbReference>
<accession>A0A1D8INM4</accession>
<proteinExistence type="predicted"/>